<dbReference type="GO" id="GO:0004619">
    <property type="term" value="F:phosphoglycerate mutase activity"/>
    <property type="evidence" value="ECO:0007669"/>
    <property type="project" value="UniProtKB-EC"/>
</dbReference>
<dbReference type="Proteomes" id="UP001187531">
    <property type="component" value="Unassembled WGS sequence"/>
</dbReference>
<name>A0AA88LGE1_ARTSF</name>
<keyword evidence="3" id="KW-0324">Glycolysis</keyword>
<keyword evidence="7" id="KW-1185">Reference proteome</keyword>
<dbReference type="AlphaFoldDB" id="A0AA88LGE1"/>
<dbReference type="CDD" id="cd07067">
    <property type="entry name" value="HP_PGM_like"/>
    <property type="match status" value="1"/>
</dbReference>
<organism evidence="6 7">
    <name type="scientific">Artemia franciscana</name>
    <name type="common">Brine shrimp</name>
    <name type="synonym">Artemia sanfranciscana</name>
    <dbReference type="NCBI Taxonomy" id="6661"/>
    <lineage>
        <taxon>Eukaryota</taxon>
        <taxon>Metazoa</taxon>
        <taxon>Ecdysozoa</taxon>
        <taxon>Arthropoda</taxon>
        <taxon>Crustacea</taxon>
        <taxon>Branchiopoda</taxon>
        <taxon>Anostraca</taxon>
        <taxon>Artemiidae</taxon>
        <taxon>Artemia</taxon>
    </lineage>
</organism>
<evidence type="ECO:0000256" key="4">
    <source>
        <dbReference type="ARBA" id="ARBA00023235"/>
    </source>
</evidence>
<gene>
    <name evidence="6" type="ORF">QYM36_000411</name>
</gene>
<dbReference type="GO" id="GO:0006096">
    <property type="term" value="P:glycolytic process"/>
    <property type="evidence" value="ECO:0007669"/>
    <property type="project" value="UniProtKB-KW"/>
</dbReference>
<feature type="binding site" evidence="5">
    <location>
        <position position="93"/>
    </location>
    <ligand>
        <name>substrate</name>
    </ligand>
</feature>
<feature type="binding site" evidence="5">
    <location>
        <position position="55"/>
    </location>
    <ligand>
        <name>substrate</name>
    </ligand>
</feature>
<dbReference type="NCBIfam" id="TIGR01258">
    <property type="entry name" value="pgm_1"/>
    <property type="match status" value="1"/>
</dbReference>
<dbReference type="EMBL" id="JAVRJZ010000002">
    <property type="protein sequence ID" value="KAK2725924.1"/>
    <property type="molecule type" value="Genomic_DNA"/>
</dbReference>
<evidence type="ECO:0000256" key="2">
    <source>
        <dbReference type="ARBA" id="ARBA00012028"/>
    </source>
</evidence>
<dbReference type="InterPro" id="IPR005952">
    <property type="entry name" value="Phosphogly_mut1"/>
</dbReference>
<evidence type="ECO:0000313" key="7">
    <source>
        <dbReference type="Proteomes" id="UP001187531"/>
    </source>
</evidence>
<dbReference type="EC" id="5.4.2.11" evidence="2"/>
<evidence type="ECO:0000256" key="3">
    <source>
        <dbReference type="ARBA" id="ARBA00023152"/>
    </source>
</evidence>
<dbReference type="SUPFAM" id="SSF53254">
    <property type="entry name" value="Phosphoglycerate mutase-like"/>
    <property type="match status" value="1"/>
</dbReference>
<reference evidence="6" key="1">
    <citation type="submission" date="2023-07" db="EMBL/GenBank/DDBJ databases">
        <title>Chromosome-level genome assembly of Artemia franciscana.</title>
        <authorList>
            <person name="Jo E."/>
        </authorList>
    </citation>
    <scope>NUCLEOTIDE SEQUENCE</scope>
    <source>
        <tissue evidence="6">Whole body</tissue>
    </source>
</reference>
<keyword evidence="4" id="KW-0413">Isomerase</keyword>
<comment type="caution">
    <text evidence="6">The sequence shown here is derived from an EMBL/GenBank/DDBJ whole genome shotgun (WGS) entry which is preliminary data.</text>
</comment>
<dbReference type="Pfam" id="PF00300">
    <property type="entry name" value="His_Phos_1"/>
    <property type="match status" value="1"/>
</dbReference>
<proteinExistence type="inferred from homology"/>
<sequence length="112" mass="13054">MVKHSETAWNKENKLCGWFDAPWSKKGIQEAHAADHTLKRKGYQFDTALTSVLTRAQHTLKVILEEIEQSSLPVEKTWRLKWRLRGIVKHLDKLSDEAIMGINLLNRIPFVY</sequence>
<dbReference type="Gene3D" id="3.40.50.1240">
    <property type="entry name" value="Phosphoglycerate mutase-like"/>
    <property type="match status" value="1"/>
</dbReference>
<evidence type="ECO:0000256" key="5">
    <source>
        <dbReference type="PIRSR" id="PIRSR613078-2"/>
    </source>
</evidence>
<evidence type="ECO:0000313" key="6">
    <source>
        <dbReference type="EMBL" id="KAK2725924.1"/>
    </source>
</evidence>
<dbReference type="InterPro" id="IPR029033">
    <property type="entry name" value="His_PPase_superfam"/>
</dbReference>
<comment type="similarity">
    <text evidence="1">Belongs to the phosphoglycerate mutase family. BPG-dependent PGAM subfamily.</text>
</comment>
<accession>A0AA88LGE1</accession>
<dbReference type="GO" id="GO:0016791">
    <property type="term" value="F:phosphatase activity"/>
    <property type="evidence" value="ECO:0007669"/>
    <property type="project" value="UniProtKB-ARBA"/>
</dbReference>
<dbReference type="PANTHER" id="PTHR11931">
    <property type="entry name" value="PHOSPHOGLYCERATE MUTASE"/>
    <property type="match status" value="1"/>
</dbReference>
<protein>
    <recommendedName>
        <fullName evidence="2">phosphoglycerate mutase (2,3-diphosphoglycerate-dependent)</fullName>
        <ecNumber evidence="2">5.4.2.11</ecNumber>
    </recommendedName>
</protein>
<dbReference type="InterPro" id="IPR013078">
    <property type="entry name" value="His_Pase_superF_clade-1"/>
</dbReference>
<evidence type="ECO:0000256" key="1">
    <source>
        <dbReference type="ARBA" id="ARBA00006717"/>
    </source>
</evidence>